<dbReference type="Pfam" id="PF00107">
    <property type="entry name" value="ADH_zinc_N"/>
    <property type="match status" value="1"/>
</dbReference>
<dbReference type="SUPFAM" id="SSF50129">
    <property type="entry name" value="GroES-like"/>
    <property type="match status" value="1"/>
</dbReference>
<protein>
    <recommendedName>
        <fullName evidence="1">Enoyl reductase (ER) domain-containing protein</fullName>
    </recommendedName>
</protein>
<sequence length="354" mass="37578">MPKAIVMLETPGKPGEKYWPLQTIEVPFPKPAPEEVVVKISCASLNHRDLFARQGLYRGAAAGVPIMADGVGVVVAGGSEEIQKQWQGKRVLLAPARGWQNDPSGPESDFAILGGTAKLKNGCCQEYIAVPSSEIELCPAHLSDQEAAAIPLAALTAWRATIVKAGVQAGHNVLITGIGGGVALFCLQFSLAQGATVFVSSGSEDKIARAKALGATGGVNYKNPQWDQQLRAILPSERSFLDTVIDGAGGDIVTRSLSMLKAGGIISSYGMTLGPKVTFTMPAVMKNIELRGSTMGSRQEFKELVGFITDKKIRPVVDSIHSLSQVEDAFNLMRRGKNFGKIVIQVKGHGTSNL</sequence>
<evidence type="ECO:0000259" key="1">
    <source>
        <dbReference type="SMART" id="SM00829"/>
    </source>
</evidence>
<comment type="caution">
    <text evidence="2">The sequence shown here is derived from an EMBL/GenBank/DDBJ whole genome shotgun (WGS) entry which is preliminary data.</text>
</comment>
<dbReference type="Gene3D" id="3.40.50.720">
    <property type="entry name" value="NAD(P)-binding Rossmann-like Domain"/>
    <property type="match status" value="1"/>
</dbReference>
<dbReference type="SMART" id="SM00829">
    <property type="entry name" value="PKS_ER"/>
    <property type="match status" value="1"/>
</dbReference>
<reference evidence="2 3" key="1">
    <citation type="submission" date="2017-03" db="EMBL/GenBank/DDBJ databases">
        <title>Genomes of endolithic fungi from Antarctica.</title>
        <authorList>
            <person name="Coleine C."/>
            <person name="Masonjones S."/>
            <person name="Stajich J.E."/>
        </authorList>
    </citation>
    <scope>NUCLEOTIDE SEQUENCE [LARGE SCALE GENOMIC DNA]</scope>
    <source>
        <strain evidence="2 3">CCFEE 6314</strain>
    </source>
</reference>
<name>A0A438N514_EXOME</name>
<dbReference type="Gene3D" id="3.90.180.10">
    <property type="entry name" value="Medium-chain alcohol dehydrogenases, catalytic domain"/>
    <property type="match status" value="1"/>
</dbReference>
<proteinExistence type="predicted"/>
<dbReference type="InterPro" id="IPR013154">
    <property type="entry name" value="ADH-like_N"/>
</dbReference>
<feature type="domain" description="Enoyl reductase (ER)" evidence="1">
    <location>
        <begin position="12"/>
        <end position="344"/>
    </location>
</feature>
<dbReference type="FunFam" id="3.40.50.720:FF:000481">
    <property type="entry name" value="Alcohol dehydrogenase, variant"/>
    <property type="match status" value="1"/>
</dbReference>
<dbReference type="AlphaFoldDB" id="A0A438N514"/>
<dbReference type="InterPro" id="IPR036291">
    <property type="entry name" value="NAD(P)-bd_dom_sf"/>
</dbReference>
<dbReference type="Proteomes" id="UP000288859">
    <property type="component" value="Unassembled WGS sequence"/>
</dbReference>
<dbReference type="VEuPathDB" id="FungiDB:PV10_01554"/>
<dbReference type="PANTHER" id="PTHR45033">
    <property type="match status" value="1"/>
</dbReference>
<organism evidence="2 3">
    <name type="scientific">Exophiala mesophila</name>
    <name type="common">Black yeast-like fungus</name>
    <dbReference type="NCBI Taxonomy" id="212818"/>
    <lineage>
        <taxon>Eukaryota</taxon>
        <taxon>Fungi</taxon>
        <taxon>Dikarya</taxon>
        <taxon>Ascomycota</taxon>
        <taxon>Pezizomycotina</taxon>
        <taxon>Eurotiomycetes</taxon>
        <taxon>Chaetothyriomycetidae</taxon>
        <taxon>Chaetothyriales</taxon>
        <taxon>Herpotrichiellaceae</taxon>
        <taxon>Exophiala</taxon>
    </lineage>
</organism>
<dbReference type="Pfam" id="PF08240">
    <property type="entry name" value="ADH_N"/>
    <property type="match status" value="1"/>
</dbReference>
<dbReference type="PANTHER" id="PTHR45033:SF3">
    <property type="entry name" value="DEHYDROGENASE, PUTATIVE (AFU_ORTHOLOGUE AFUA_2G13270)-RELATED"/>
    <property type="match status" value="1"/>
</dbReference>
<dbReference type="InterPro" id="IPR013149">
    <property type="entry name" value="ADH-like_C"/>
</dbReference>
<dbReference type="OrthoDB" id="449487at2759"/>
<dbReference type="SUPFAM" id="SSF51735">
    <property type="entry name" value="NAD(P)-binding Rossmann-fold domains"/>
    <property type="match status" value="1"/>
</dbReference>
<gene>
    <name evidence="2" type="ORF">B0A52_05470</name>
</gene>
<dbReference type="CDD" id="cd08276">
    <property type="entry name" value="MDR7"/>
    <property type="match status" value="1"/>
</dbReference>
<evidence type="ECO:0000313" key="3">
    <source>
        <dbReference type="Proteomes" id="UP000288859"/>
    </source>
</evidence>
<evidence type="ECO:0000313" key="2">
    <source>
        <dbReference type="EMBL" id="RVX70819.1"/>
    </source>
</evidence>
<dbReference type="InterPro" id="IPR011032">
    <property type="entry name" value="GroES-like_sf"/>
</dbReference>
<dbReference type="InterPro" id="IPR020843">
    <property type="entry name" value="ER"/>
</dbReference>
<dbReference type="GO" id="GO:0016491">
    <property type="term" value="F:oxidoreductase activity"/>
    <property type="evidence" value="ECO:0007669"/>
    <property type="project" value="InterPro"/>
</dbReference>
<dbReference type="InterPro" id="IPR052711">
    <property type="entry name" value="Zinc_ADH-like"/>
</dbReference>
<accession>A0A438N514</accession>
<dbReference type="EMBL" id="NAJM01000021">
    <property type="protein sequence ID" value="RVX70819.1"/>
    <property type="molecule type" value="Genomic_DNA"/>
</dbReference>